<dbReference type="WBParaSite" id="MhA1_Contig45.frz3.gene23">
    <property type="protein sequence ID" value="MhA1_Contig45.frz3.gene23"/>
    <property type="gene ID" value="MhA1_Contig45.frz3.gene23"/>
</dbReference>
<dbReference type="Proteomes" id="UP000095281">
    <property type="component" value="Unplaced"/>
</dbReference>
<evidence type="ECO:0000256" key="4">
    <source>
        <dbReference type="PROSITE-ProRule" id="PRU00509"/>
    </source>
</evidence>
<feature type="domain" description="CXXC-type" evidence="6">
    <location>
        <begin position="233"/>
        <end position="279"/>
    </location>
</feature>
<name>A0A1I8BS98_MELHA</name>
<feature type="compositionally biased region" description="Polar residues" evidence="5">
    <location>
        <begin position="303"/>
        <end position="313"/>
    </location>
</feature>
<evidence type="ECO:0000313" key="8">
    <source>
        <dbReference type="WBParaSite" id="MhA1_Contig45.frz3.gene23"/>
    </source>
</evidence>
<feature type="compositionally biased region" description="Low complexity" evidence="5">
    <location>
        <begin position="352"/>
        <end position="395"/>
    </location>
</feature>
<dbReference type="PROSITE" id="PS51058">
    <property type="entry name" value="ZF_CXXC"/>
    <property type="match status" value="2"/>
</dbReference>
<feature type="region of interest" description="Disordered" evidence="5">
    <location>
        <begin position="36"/>
        <end position="55"/>
    </location>
</feature>
<evidence type="ECO:0000256" key="1">
    <source>
        <dbReference type="ARBA" id="ARBA00022723"/>
    </source>
</evidence>
<keyword evidence="3" id="KW-0862">Zinc</keyword>
<keyword evidence="2 4" id="KW-0863">Zinc-finger</keyword>
<feature type="compositionally biased region" description="Low complexity" evidence="5">
    <location>
        <begin position="42"/>
        <end position="55"/>
    </location>
</feature>
<reference evidence="8" key="1">
    <citation type="submission" date="2016-11" db="UniProtKB">
        <authorList>
            <consortium name="WormBaseParasite"/>
        </authorList>
    </citation>
    <scope>IDENTIFICATION</scope>
</reference>
<keyword evidence="1" id="KW-0479">Metal-binding</keyword>
<evidence type="ECO:0000259" key="6">
    <source>
        <dbReference type="PROSITE" id="PS51058"/>
    </source>
</evidence>
<feature type="compositionally biased region" description="Polar residues" evidence="5">
    <location>
        <begin position="137"/>
        <end position="150"/>
    </location>
</feature>
<feature type="compositionally biased region" description="Polar residues" evidence="5">
    <location>
        <begin position="1"/>
        <end position="13"/>
    </location>
</feature>
<dbReference type="Pfam" id="PF02008">
    <property type="entry name" value="zf-CXXC"/>
    <property type="match status" value="1"/>
</dbReference>
<organism evidence="7 8">
    <name type="scientific">Meloidogyne hapla</name>
    <name type="common">Root-knot nematode worm</name>
    <dbReference type="NCBI Taxonomy" id="6305"/>
    <lineage>
        <taxon>Eukaryota</taxon>
        <taxon>Metazoa</taxon>
        <taxon>Ecdysozoa</taxon>
        <taxon>Nematoda</taxon>
        <taxon>Chromadorea</taxon>
        <taxon>Rhabditida</taxon>
        <taxon>Tylenchina</taxon>
        <taxon>Tylenchomorpha</taxon>
        <taxon>Tylenchoidea</taxon>
        <taxon>Meloidogynidae</taxon>
        <taxon>Meloidogyninae</taxon>
        <taxon>Meloidogyne</taxon>
    </lineage>
</organism>
<accession>A0A1I8BS98</accession>
<dbReference type="GO" id="GO:0003677">
    <property type="term" value="F:DNA binding"/>
    <property type="evidence" value="ECO:0007669"/>
    <property type="project" value="InterPro"/>
</dbReference>
<protein>
    <submittedName>
        <fullName evidence="8">CXXC-type domain-containing protein</fullName>
    </submittedName>
</protein>
<feature type="region of interest" description="Disordered" evidence="5">
    <location>
        <begin position="1"/>
        <end position="30"/>
    </location>
</feature>
<dbReference type="GO" id="GO:0008270">
    <property type="term" value="F:zinc ion binding"/>
    <property type="evidence" value="ECO:0007669"/>
    <property type="project" value="UniProtKB-KW"/>
</dbReference>
<feature type="compositionally biased region" description="Low complexity" evidence="5">
    <location>
        <begin position="151"/>
        <end position="174"/>
    </location>
</feature>
<dbReference type="InterPro" id="IPR002857">
    <property type="entry name" value="Znf_CXXC"/>
</dbReference>
<feature type="region of interest" description="Disordered" evidence="5">
    <location>
        <begin position="129"/>
        <end position="174"/>
    </location>
</feature>
<feature type="domain" description="CXXC-type" evidence="6">
    <location>
        <begin position="173"/>
        <end position="220"/>
    </location>
</feature>
<evidence type="ECO:0000256" key="2">
    <source>
        <dbReference type="ARBA" id="ARBA00022771"/>
    </source>
</evidence>
<evidence type="ECO:0000256" key="5">
    <source>
        <dbReference type="SAM" id="MobiDB-lite"/>
    </source>
</evidence>
<keyword evidence="7" id="KW-1185">Reference proteome</keyword>
<feature type="compositionally biased region" description="Polar residues" evidence="5">
    <location>
        <begin position="324"/>
        <end position="333"/>
    </location>
</feature>
<proteinExistence type="predicted"/>
<evidence type="ECO:0000313" key="7">
    <source>
        <dbReference type="Proteomes" id="UP000095281"/>
    </source>
</evidence>
<feature type="region of interest" description="Disordered" evidence="5">
    <location>
        <begin position="346"/>
        <end position="415"/>
    </location>
</feature>
<sequence>MESAETQQQQPTSAIKKEIIENENQQPLMESRQICNNKGVGQQQQSSTSPTYQQQQHFFQSNPSGFVGNNVVQQPQQQTETMQAFANLGLFCPPNAHQQFTSMPSAPAGSIPPHLAASLAAGYGQRLMGGGHILHPQPQQNGSTTHRNGFSSNLAPSSSSHPSAPSSSISSSSSINRSQRCGVCRGCQCKPCGQCTYCQDSPQFGGPGVKKQSCVERRCLRVLENRLQRDAPTFKARIGCNACEDCRGPDCRICLVCLDRRFFNSKYMAGALCAKKRCNNATALELPISIEHQQRTSLKRSSDGSNGNFSGHQQAKRQVIHPPGNNNSNGAHNQVNSNIARILSAAGASESQQQQQNQKFNNNCGTTTYGRSSGGNNTSSNNSPLSDNSSNSNNNCTIQTPPSLMSTQQQQQISGRSFWPSNQQTQMLSVLPGHYQHFDQMASLAAVAAGFPQQQMSNGSEQMRVVAVGNTQQQQQGDTQTTAENLLVPPSYSDMQKVVLQPL</sequence>
<feature type="compositionally biased region" description="Polar residues" evidence="5">
    <location>
        <begin position="396"/>
        <end position="415"/>
    </location>
</feature>
<feature type="region of interest" description="Disordered" evidence="5">
    <location>
        <begin position="294"/>
        <end position="333"/>
    </location>
</feature>
<dbReference type="AlphaFoldDB" id="A0A1I8BS98"/>
<evidence type="ECO:0000256" key="3">
    <source>
        <dbReference type="ARBA" id="ARBA00022833"/>
    </source>
</evidence>